<evidence type="ECO:0000256" key="5">
    <source>
        <dbReference type="SAM" id="MobiDB-lite"/>
    </source>
</evidence>
<dbReference type="SMART" id="SM00033">
    <property type="entry name" value="CH"/>
    <property type="match status" value="1"/>
</dbReference>
<sequence>MSYADKIQALLRWCQQQTDGYANVRVRNFTSSFKDGLAFCAILHRYRPDLVNFHSLQPADWLENNRLAFETAETLGIPALLDAEDMEVPEKLSIITYVTYYNLNLQGRRKASRSGSCITSSTRKATNRSSSDSADQEVTGSDTAKSTYRGNSRSYNASKNEAGSIPFINPWQFSRRSPQRPAAVCAQCGDPVFFLERHIEAGKLYHRQCHLEDRRQSLHRA</sequence>
<keyword evidence="2" id="KW-0597">Phosphoprotein</keyword>
<dbReference type="PANTHER" id="PTHR23167">
    <property type="entry name" value="CALPONIN HOMOLOGY DOMAIN-CONTAINING PROTEIN DDB_G0272472-RELATED"/>
    <property type="match status" value="1"/>
</dbReference>
<feature type="domain" description="Calponin-homology (CH)" evidence="6">
    <location>
        <begin position="4"/>
        <end position="106"/>
    </location>
</feature>
<dbReference type="AlphaFoldDB" id="A0A1I8J919"/>
<dbReference type="Gene3D" id="1.10.418.10">
    <property type="entry name" value="Calponin-like domain"/>
    <property type="match status" value="1"/>
</dbReference>
<dbReference type="Pfam" id="PF00307">
    <property type="entry name" value="CH"/>
    <property type="match status" value="1"/>
</dbReference>
<evidence type="ECO:0000313" key="8">
    <source>
        <dbReference type="WBParaSite" id="maker-uti_cns_0046176-snap-gene-0.6-mRNA-1"/>
    </source>
</evidence>
<reference evidence="8" key="1">
    <citation type="submission" date="2016-11" db="UniProtKB">
        <authorList>
            <consortium name="WormBaseParasite"/>
        </authorList>
    </citation>
    <scope>IDENTIFICATION</scope>
</reference>
<dbReference type="WBParaSite" id="maker-uti_cns_0046176-snap-gene-0.6-mRNA-1">
    <property type="protein sequence ID" value="maker-uti_cns_0046176-snap-gene-0.6-mRNA-1"/>
    <property type="gene ID" value="maker-uti_cns_0046176-snap-gene-0.6"/>
</dbReference>
<name>A0A1I8J919_9PLAT</name>
<evidence type="ECO:0000256" key="1">
    <source>
        <dbReference type="ARBA" id="ARBA00004177"/>
    </source>
</evidence>
<dbReference type="FunFam" id="1.10.418.10:FF:000023">
    <property type="entry name" value="EH domain-binding protein 1 isoform X1"/>
    <property type="match status" value="1"/>
</dbReference>
<keyword evidence="3" id="KW-0967">Endosome</keyword>
<accession>A0A1I8J919</accession>
<evidence type="ECO:0000256" key="2">
    <source>
        <dbReference type="ARBA" id="ARBA00022553"/>
    </source>
</evidence>
<keyword evidence="7" id="KW-1185">Reference proteome</keyword>
<dbReference type="InterPro" id="IPR036872">
    <property type="entry name" value="CH_dom_sf"/>
</dbReference>
<evidence type="ECO:0000313" key="7">
    <source>
        <dbReference type="Proteomes" id="UP000095280"/>
    </source>
</evidence>
<dbReference type="SUPFAM" id="SSF47576">
    <property type="entry name" value="Calponin-homology domain, CH-domain"/>
    <property type="match status" value="1"/>
</dbReference>
<organism evidence="7 8">
    <name type="scientific">Macrostomum lignano</name>
    <dbReference type="NCBI Taxonomy" id="282301"/>
    <lineage>
        <taxon>Eukaryota</taxon>
        <taxon>Metazoa</taxon>
        <taxon>Spiralia</taxon>
        <taxon>Lophotrochozoa</taxon>
        <taxon>Platyhelminthes</taxon>
        <taxon>Rhabditophora</taxon>
        <taxon>Macrostomorpha</taxon>
        <taxon>Macrostomida</taxon>
        <taxon>Macrostomidae</taxon>
        <taxon>Macrostomum</taxon>
    </lineage>
</organism>
<dbReference type="InterPro" id="IPR001715">
    <property type="entry name" value="CH_dom"/>
</dbReference>
<feature type="region of interest" description="Disordered" evidence="5">
    <location>
        <begin position="116"/>
        <end position="161"/>
    </location>
</feature>
<dbReference type="SUPFAM" id="SSF57716">
    <property type="entry name" value="Glucocorticoid receptor-like (DNA-binding domain)"/>
    <property type="match status" value="1"/>
</dbReference>
<dbReference type="PROSITE" id="PS50021">
    <property type="entry name" value="CH"/>
    <property type="match status" value="1"/>
</dbReference>
<keyword evidence="4" id="KW-0175">Coiled coil</keyword>
<dbReference type="InterPro" id="IPR050540">
    <property type="entry name" value="F-actin_Monoox_Mical"/>
</dbReference>
<evidence type="ECO:0000259" key="6">
    <source>
        <dbReference type="PROSITE" id="PS50021"/>
    </source>
</evidence>
<protein>
    <submittedName>
        <fullName evidence="8">Calponin-homology (CH) domain-containing protein</fullName>
    </submittedName>
</protein>
<evidence type="ECO:0000256" key="3">
    <source>
        <dbReference type="ARBA" id="ARBA00022753"/>
    </source>
</evidence>
<evidence type="ECO:0000256" key="4">
    <source>
        <dbReference type="ARBA" id="ARBA00023054"/>
    </source>
</evidence>
<dbReference type="Proteomes" id="UP000095280">
    <property type="component" value="Unplaced"/>
</dbReference>
<dbReference type="PANTHER" id="PTHR23167:SF46">
    <property type="entry name" value="EPS15 HOMOLOGY DOMAIN CONTAINING PROTEIN-BINDING PROTEIN 1, ISOFORM F"/>
    <property type="match status" value="1"/>
</dbReference>
<proteinExistence type="predicted"/>
<comment type="subcellular location">
    <subcellularLocation>
        <location evidence="1">Endosome</location>
    </subcellularLocation>
</comment>
<dbReference type="GO" id="GO:0005768">
    <property type="term" value="C:endosome"/>
    <property type="evidence" value="ECO:0007669"/>
    <property type="project" value="UniProtKB-SubCell"/>
</dbReference>